<dbReference type="Proteomes" id="UP000580517">
    <property type="component" value="Unassembled WGS sequence"/>
</dbReference>
<evidence type="ECO:0000256" key="6">
    <source>
        <dbReference type="SAM" id="Phobius"/>
    </source>
</evidence>
<reference evidence="9 10" key="1">
    <citation type="submission" date="2020-07" db="EMBL/GenBank/DDBJ databases">
        <title>Taxonomic revisions and descriptions of new bacterial species based on genomic comparisons in the high-G+C-content subgroup of the family Alcaligenaceae.</title>
        <authorList>
            <person name="Szabo A."/>
            <person name="Felfoldi T."/>
        </authorList>
    </citation>
    <scope>NUCLEOTIDE SEQUENCE [LARGE SCALE GENOMIC DNA]</scope>
    <source>
        <strain evidence="9 10">DSM 25264</strain>
    </source>
</reference>
<feature type="transmembrane region" description="Helical" evidence="6">
    <location>
        <begin position="797"/>
        <end position="823"/>
    </location>
</feature>
<feature type="transmembrane region" description="Helical" evidence="6">
    <location>
        <begin position="264"/>
        <end position="284"/>
    </location>
</feature>
<dbReference type="AlphaFoldDB" id="A0A853FKK2"/>
<evidence type="ECO:0000256" key="2">
    <source>
        <dbReference type="ARBA" id="ARBA00022475"/>
    </source>
</evidence>
<protein>
    <submittedName>
        <fullName evidence="9">FtsX-like permease family protein</fullName>
    </submittedName>
</protein>
<accession>A0A853FKK2</accession>
<evidence type="ECO:0000313" key="10">
    <source>
        <dbReference type="Proteomes" id="UP000580517"/>
    </source>
</evidence>
<dbReference type="InterPro" id="IPR038766">
    <property type="entry name" value="Membrane_comp_ABC_pdt"/>
</dbReference>
<evidence type="ECO:0000259" key="8">
    <source>
        <dbReference type="Pfam" id="PF12704"/>
    </source>
</evidence>
<dbReference type="GO" id="GO:0005886">
    <property type="term" value="C:plasma membrane"/>
    <property type="evidence" value="ECO:0007669"/>
    <property type="project" value="UniProtKB-SubCell"/>
</dbReference>
<feature type="domain" description="MacB-like periplasmic core" evidence="8">
    <location>
        <begin position="31"/>
        <end position="204"/>
    </location>
</feature>
<sequence>MNSTASHLARFLLPGLRALRRDWRSGELRLLALAVVLAVACVASVGFLADRLGGALERDSAQLVGGDLVLRSGATIPKAMASQALERGLSVARTVEFPSMVGHGQAMQLAALKAVTPDYPLRGSVLVASEPGGPARSLADGPPTGAVWVDEQVLAMLGARVGDALSVGNLSLRIAGVLAYEPDRGMRFINMAPRVMMRMDELADAGLLGSGSRVTHYLLAAGEPKAIQAYRTWLVPRLEPGQRIVDMESSGSGMRRTFDRARQFLSLVAVLTVMIAGVAVALAARRYAVRHQDGVAVMRCMGASGPWLSRMLCVAFAVLGLLASLAGVALGYLAHQGLVLIVAGWFDAPLPPPSPRPALLGMATGLLLLLGFALPPLAALRRIAPGRILRSGGRDVAPGRGVLAGTAVLILLAFVVSGRPALAVIVTGGFLAALGVSAFAAWLLLAAVSSMRHGEGRLAPFRLALAGLARRRALTIVQVCALSAGLMIILLLAIMRTDLLQGWQETVPEQAPDTFLINIQPDQVRQVSDSLARAGVPDPRLWPMVRGRLVAINGRPARAGDYQDARARRMIQRDFNLSYSNTLPEGNVMTAGRWLDPDAAEVSIENGLAETLQLKVGDSLRFDVAGDLIDVRISGLREVDWDSFQANFFAVASPAALRDTPASYITAFRLPPASPGLARMLVQQYPNLTVFDVGAILNQVRRVLDQSIQAVQLLFLFTLAAGLLVLGAALLATRDERMHEAALLRALGASRRQLSIMLRVELALLGTMAGLMAAAGAVATALLLASEVFDFSLALSWWPWAAGVAAGVLIAWMGGAVALAGVLRTPPLVSLRES</sequence>
<comment type="subcellular location">
    <subcellularLocation>
        <location evidence="1">Cell membrane</location>
        <topology evidence="1">Multi-pass membrane protein</topology>
    </subcellularLocation>
</comment>
<keyword evidence="5 6" id="KW-0472">Membrane</keyword>
<proteinExistence type="predicted"/>
<dbReference type="InterPro" id="IPR025857">
    <property type="entry name" value="MacB_PCD"/>
</dbReference>
<dbReference type="PANTHER" id="PTHR30287">
    <property type="entry name" value="MEMBRANE COMPONENT OF PREDICTED ABC SUPERFAMILY METABOLITE UPTAKE TRANSPORTER"/>
    <property type="match status" value="1"/>
</dbReference>
<feature type="transmembrane region" description="Helical" evidence="6">
    <location>
        <begin position="710"/>
        <end position="732"/>
    </location>
</feature>
<dbReference type="PANTHER" id="PTHR30287:SF1">
    <property type="entry name" value="INNER MEMBRANE PROTEIN"/>
    <property type="match status" value="1"/>
</dbReference>
<evidence type="ECO:0000313" key="9">
    <source>
        <dbReference type="EMBL" id="NYT38456.1"/>
    </source>
</evidence>
<evidence type="ECO:0000256" key="3">
    <source>
        <dbReference type="ARBA" id="ARBA00022692"/>
    </source>
</evidence>
<keyword evidence="2" id="KW-1003">Cell membrane</keyword>
<feature type="transmembrane region" description="Helical" evidence="6">
    <location>
        <begin position="424"/>
        <end position="448"/>
    </location>
</feature>
<organism evidence="9 10">
    <name type="scientific">Allopusillimonas soli</name>
    <dbReference type="NCBI Taxonomy" id="659016"/>
    <lineage>
        <taxon>Bacteria</taxon>
        <taxon>Pseudomonadati</taxon>
        <taxon>Pseudomonadota</taxon>
        <taxon>Betaproteobacteria</taxon>
        <taxon>Burkholderiales</taxon>
        <taxon>Alcaligenaceae</taxon>
        <taxon>Allopusillimonas</taxon>
    </lineage>
</organism>
<feature type="transmembrane region" description="Helical" evidence="6">
    <location>
        <begin position="358"/>
        <end position="380"/>
    </location>
</feature>
<keyword evidence="10" id="KW-1185">Reference proteome</keyword>
<evidence type="ECO:0000256" key="5">
    <source>
        <dbReference type="ARBA" id="ARBA00023136"/>
    </source>
</evidence>
<dbReference type="EMBL" id="JACCEW010000005">
    <property type="protein sequence ID" value="NYT38456.1"/>
    <property type="molecule type" value="Genomic_DNA"/>
</dbReference>
<feature type="transmembrane region" description="Helical" evidence="6">
    <location>
        <begin position="28"/>
        <end position="49"/>
    </location>
</feature>
<dbReference type="OrthoDB" id="5292592at2"/>
<evidence type="ECO:0000259" key="7">
    <source>
        <dbReference type="Pfam" id="PF02687"/>
    </source>
</evidence>
<evidence type="ECO:0000256" key="4">
    <source>
        <dbReference type="ARBA" id="ARBA00022989"/>
    </source>
</evidence>
<feature type="transmembrane region" description="Helical" evidence="6">
    <location>
        <begin position="762"/>
        <end position="785"/>
    </location>
</feature>
<dbReference type="RefSeq" id="WP_129970174.1">
    <property type="nucleotide sequence ID" value="NZ_JACCEW010000005.1"/>
</dbReference>
<feature type="transmembrane region" description="Helical" evidence="6">
    <location>
        <begin position="401"/>
        <end position="418"/>
    </location>
</feature>
<comment type="caution">
    <text evidence="9">The sequence shown here is derived from an EMBL/GenBank/DDBJ whole genome shotgun (WGS) entry which is preliminary data.</text>
</comment>
<feature type="domain" description="ABC3 transporter permease C-terminal" evidence="7">
    <location>
        <begin position="267"/>
        <end position="384"/>
    </location>
</feature>
<dbReference type="Pfam" id="PF02687">
    <property type="entry name" value="FtsX"/>
    <property type="match status" value="2"/>
</dbReference>
<gene>
    <name evidence="9" type="ORF">H0A68_16355</name>
</gene>
<feature type="domain" description="ABC3 transporter permease C-terminal" evidence="7">
    <location>
        <begin position="714"/>
        <end position="827"/>
    </location>
</feature>
<keyword evidence="3 6" id="KW-0812">Transmembrane</keyword>
<dbReference type="Pfam" id="PF12704">
    <property type="entry name" value="MacB_PCD"/>
    <property type="match status" value="1"/>
</dbReference>
<name>A0A853FKK2_9BURK</name>
<feature type="transmembrane region" description="Helical" evidence="6">
    <location>
        <begin position="473"/>
        <end position="495"/>
    </location>
</feature>
<dbReference type="InterPro" id="IPR003838">
    <property type="entry name" value="ABC3_permease_C"/>
</dbReference>
<keyword evidence="4 6" id="KW-1133">Transmembrane helix</keyword>
<evidence type="ECO:0000256" key="1">
    <source>
        <dbReference type="ARBA" id="ARBA00004651"/>
    </source>
</evidence>